<dbReference type="Pfam" id="PF12340">
    <property type="entry name" value="DUF3638"/>
    <property type="match status" value="1"/>
</dbReference>
<dbReference type="Pfam" id="PF12359">
    <property type="entry name" value="DUF3645"/>
    <property type="match status" value="1"/>
</dbReference>
<dbReference type="PANTHER" id="PTHR13367:SF32">
    <property type="entry name" value="DUF6606 DOMAIN-CONTAINING PROTEIN"/>
    <property type="match status" value="1"/>
</dbReference>
<name>A0A6A6T8Z7_9PLEO</name>
<dbReference type="InterPro" id="IPR022105">
    <property type="entry name" value="DUF3645"/>
</dbReference>
<keyword evidence="6" id="KW-0788">Thiol protease</keyword>
<dbReference type="EC" id="3.4.19.12" evidence="2"/>
<keyword evidence="5" id="KW-0378">Hydrolase</keyword>
<comment type="catalytic activity">
    <reaction evidence="1">
        <text>Thiol-dependent hydrolysis of ester, thioester, amide, peptide and isopeptide bonds formed by the C-terminal Gly of ubiquitin (a 76-residue protein attached to proteins as an intracellular targeting signal).</text>
        <dbReference type="EC" id="3.4.19.12"/>
    </reaction>
</comment>
<evidence type="ECO:0000256" key="1">
    <source>
        <dbReference type="ARBA" id="ARBA00000707"/>
    </source>
</evidence>
<keyword evidence="4" id="KW-0833">Ubl conjugation pathway</keyword>
<keyword evidence="3" id="KW-0645">Protease</keyword>
<evidence type="ECO:0000259" key="9">
    <source>
        <dbReference type="Pfam" id="PF12359"/>
    </source>
</evidence>
<dbReference type="PANTHER" id="PTHR13367">
    <property type="entry name" value="UBIQUITIN THIOESTERASE"/>
    <property type="match status" value="1"/>
</dbReference>
<evidence type="ECO:0000256" key="4">
    <source>
        <dbReference type="ARBA" id="ARBA00022786"/>
    </source>
</evidence>
<dbReference type="InterPro" id="IPR051346">
    <property type="entry name" value="OTU_Deubiquitinase"/>
</dbReference>
<gene>
    <name evidence="10" type="ORF">K491DRAFT_427015</name>
</gene>
<dbReference type="InterPro" id="IPR022099">
    <property type="entry name" value="DUF3638"/>
</dbReference>
<evidence type="ECO:0000256" key="3">
    <source>
        <dbReference type="ARBA" id="ARBA00022670"/>
    </source>
</evidence>
<dbReference type="Proteomes" id="UP000799324">
    <property type="component" value="Unassembled WGS sequence"/>
</dbReference>
<evidence type="ECO:0000256" key="6">
    <source>
        <dbReference type="ARBA" id="ARBA00022807"/>
    </source>
</evidence>
<evidence type="ECO:0000313" key="10">
    <source>
        <dbReference type="EMBL" id="KAF2655413.1"/>
    </source>
</evidence>
<proteinExistence type="predicted"/>
<sequence>MASAPQILGQYEQGTAQLQPFTIVAGRHIALSKFEEDSVCSAKTQLSLSDRTADDRCIQLAGIIQEYLKKADCTLDPYPELKSKLLLRLMELWVAMDQEALDVFPLLGDYHPVFTAEMLDVLQLLTLADMKRLQAIQTHIARRCASSSKSGFRTIFDEPSIHAFASRFFDSSSDLSRLHAQIKINADRLRSTKEEEFELLCKSYRKLKEQEAEAGCLYAYEMDEFGEQVYKHQWPCRKHILMKEAKRISIQVFEYPLPSFEPAAKAAVFELACPSTFGAYRDATWLILISQDYTRMDSLAHVSDVRKYSQLREYASKDSRANRISLGSATKSHLESHYATIGFPVQLHKVIRECGLYLKYHDSSEDTWSLREEQPSFRAQFPLKLPPNSPYSFIRCSCWPTSNRIMATQTNCPADLNIHEFTSWQGLLVGTHSRWLSLLRELGSTNLNFSADSTWSIVSRLVLEVGPASINDALRDVHAVFHDNMFCTKLLAQISHRLNTIRRNWREPIQMDTLLSMLLKVISLSSSTDVQESARELLVMMRKTTWNWCIDLASSAMEQSKEYSLFATWAAVLCKRTYHETLDVALSSGPEAVRCFLGASIALQTNLSGQFETLPYNLQITILQDLLHSYVARDRILAMILKYKNALLDAIDHVWPVPSDCAQADIAFDYIAGTFWLSLTLNSQESPVRHIHYNFIFGTLLINGQPMGNLPLKFRRWSIINELFGSQRLPTFPSSLPGMSVVLTHCAPYGHRIHLGFRDGTLVVQAQQSRALFELMPRDIWSTPYGFDLPGPLVDSCYHWLDLATGVMEIRRSDPWKHKPGNWSLNVRTRRATRRASTLVNPGCQLYKSVTQNFQYFESPRNIMVFKTPSGFVKVELKRLELDFLVRPSGLLECTQLGAVIVDSSGQDSGTWYGLRSQLIIRSVKNPSQRSVLVPTGELIYERRNQHVCILIRNNGNYLRYTINDVLGRLECPAEPRLLYTKALLHAYTSHFLPDRLCGRSGLEEALCLLRSGAYQPWSPLSPVSIDILSKIARLSPARCYYPSTLRCMETVHWNANLTTSIQDDRYRGLVESIFQRHSSLVTFSSTPALQSQPHCPAGNEHLEVRALSRIYAIDRSSDLVYQPRDRPLPSNGRDKVTNMSRSLSLWSARQFCRGNILTALQDFPVIGGYTRAFDKFQLSDRLAIDLGVEWGSLARLCLESSYEDRYPLMFLLSTVAFSENANMDLLQALVSYVVTEKLKEVTVPSSPSFTDFQGHQLPDIMLLTGVMKAAQIPFATNGRAEKIERGQLIFARLDHDKESQRLVQELARSIVLQWPSKDLNEDAFTKIDKTYVDVDAALSLVLPEWTRLTRNYELFNHIDLVRAISMPSLGEASGPSVEEARASQNHATSKALPRGEFYPTRISGTVIPTLTDLLHHDIFLPDPEHWRMHSFPTFNSAAVAVSLSLTDAGSRAPDPTSASSSPHVHDLQSIVSDLTESSSAVQRRYGHELQQSINALLDNISKPQSLLEPYNLTVLHGRIIAARENFLQILTQISTCLEQADCRARWLQHAGLWPRLTPVIVLAELRSTAANDLGKGVKEQLIHLGTALTAYQRLLRIEDAFKNNKRQQLLDETANPGHTNWSPLEYTDWLLLEIDGNMLLRREQIEVAHATIQLKSGNNSVLQLLMGKGKTSCILPMVALVLANGNHLCRIVVPRPLLLQSAQILQSRIGALLDRELIHVPITRRTPTNFETLKSYGQLHAHIKRHSGVILALPEHLLSFKLSGLQSLCDGRIEEASIMIEAQRWIERHARDVLDECDVSLAIKTQLIYPSGSQLNVDGHPLRWQAVEAILRLVRLYMPGIRHDFPYSVEIVERADGGYPLIYFLRNDAEDRLIAHLVDAICNGRTTIIPCAEYPEEQKKCLRAFISLPVVSSGLYTDVKTMFKGKSHWLKVAYLLRGLFVHRILLSTLKKRWNVQYGLHPHRDPMAVPFLAKGVPSLSAEWGHPDVAIILTTLSFYYQGLNVGQLKQAFEQLFKSDEPSIEYEKWATSDLPDRLRDYNAINVEDNFQLRVLHDHVRYNAFLIDFYLNNFVFPKHARQFKTKLQASGWDLVLYDPFLRKQQSSTTGFSGTNDSRHQLPMTIKQNDLPDLAHTNAEVLSYLLQERNKHYILAVDQYGKRLSEETFLEKLYNPLGVHKDALDIKHSTRILIDAGAQILEHDNFTLAEAWLKKDTQAAAAVYFDSDHKPWTLYRTGKQLPLVASPFAEDLARCLVYVDESHCRGTDLKLPPNARAALTLGTHLTKDALAQAAMRLRLLRRTQSVVFYSPPEVHQSILDLRKQEQSYRPTSSDVIRWLLEQTCNGIEQLEPLYYNQGINYLRQVQARANNSDFLDDKLQRTCYLSAIQTRELNTLKQLYEPKHLQQDTKHDPSHYHKHLRQHVVELQERKRNFQDRGIAVHSSALGS</sequence>
<evidence type="ECO:0000259" key="8">
    <source>
        <dbReference type="Pfam" id="PF12340"/>
    </source>
</evidence>
<evidence type="ECO:0000256" key="7">
    <source>
        <dbReference type="SAM" id="MobiDB-lite"/>
    </source>
</evidence>
<dbReference type="GO" id="GO:0004843">
    <property type="term" value="F:cysteine-type deubiquitinase activity"/>
    <property type="evidence" value="ECO:0007669"/>
    <property type="project" value="UniProtKB-EC"/>
</dbReference>
<evidence type="ECO:0000256" key="5">
    <source>
        <dbReference type="ARBA" id="ARBA00022801"/>
    </source>
</evidence>
<evidence type="ECO:0000256" key="2">
    <source>
        <dbReference type="ARBA" id="ARBA00012759"/>
    </source>
</evidence>
<feature type="domain" description="DUF3645" evidence="9">
    <location>
        <begin position="1961"/>
        <end position="1993"/>
    </location>
</feature>
<evidence type="ECO:0000313" key="11">
    <source>
        <dbReference type="Proteomes" id="UP000799324"/>
    </source>
</evidence>
<dbReference type="OrthoDB" id="3182339at2759"/>
<dbReference type="GO" id="GO:0006508">
    <property type="term" value="P:proteolysis"/>
    <property type="evidence" value="ECO:0007669"/>
    <property type="project" value="UniProtKB-KW"/>
</dbReference>
<feature type="region of interest" description="Disordered" evidence="7">
    <location>
        <begin position="1372"/>
        <end position="1391"/>
    </location>
</feature>
<keyword evidence="11" id="KW-1185">Reference proteome</keyword>
<feature type="domain" description="DUF3638" evidence="8">
    <location>
        <begin position="1619"/>
        <end position="1840"/>
    </location>
</feature>
<protein>
    <recommendedName>
        <fullName evidence="2">ubiquitinyl hydrolase 1</fullName>
        <ecNumber evidence="2">3.4.19.12</ecNumber>
    </recommendedName>
</protein>
<reference evidence="10" key="1">
    <citation type="journal article" date="2020" name="Stud. Mycol.">
        <title>101 Dothideomycetes genomes: a test case for predicting lifestyles and emergence of pathogens.</title>
        <authorList>
            <person name="Haridas S."/>
            <person name="Albert R."/>
            <person name="Binder M."/>
            <person name="Bloem J."/>
            <person name="Labutti K."/>
            <person name="Salamov A."/>
            <person name="Andreopoulos B."/>
            <person name="Baker S."/>
            <person name="Barry K."/>
            <person name="Bills G."/>
            <person name="Bluhm B."/>
            <person name="Cannon C."/>
            <person name="Castanera R."/>
            <person name="Culley D."/>
            <person name="Daum C."/>
            <person name="Ezra D."/>
            <person name="Gonzalez J."/>
            <person name="Henrissat B."/>
            <person name="Kuo A."/>
            <person name="Liang C."/>
            <person name="Lipzen A."/>
            <person name="Lutzoni F."/>
            <person name="Magnuson J."/>
            <person name="Mondo S."/>
            <person name="Nolan M."/>
            <person name="Ohm R."/>
            <person name="Pangilinan J."/>
            <person name="Park H.-J."/>
            <person name="Ramirez L."/>
            <person name="Alfaro M."/>
            <person name="Sun H."/>
            <person name="Tritt A."/>
            <person name="Yoshinaga Y."/>
            <person name="Zwiers L.-H."/>
            <person name="Turgeon B."/>
            <person name="Goodwin S."/>
            <person name="Spatafora J."/>
            <person name="Crous P."/>
            <person name="Grigoriev I."/>
        </authorList>
    </citation>
    <scope>NUCLEOTIDE SEQUENCE</scope>
    <source>
        <strain evidence="10">CBS 122681</strain>
    </source>
</reference>
<dbReference type="EMBL" id="MU004349">
    <property type="protein sequence ID" value="KAF2655413.1"/>
    <property type="molecule type" value="Genomic_DNA"/>
</dbReference>
<organism evidence="10 11">
    <name type="scientific">Lophiostoma macrostomum CBS 122681</name>
    <dbReference type="NCBI Taxonomy" id="1314788"/>
    <lineage>
        <taxon>Eukaryota</taxon>
        <taxon>Fungi</taxon>
        <taxon>Dikarya</taxon>
        <taxon>Ascomycota</taxon>
        <taxon>Pezizomycotina</taxon>
        <taxon>Dothideomycetes</taxon>
        <taxon>Pleosporomycetidae</taxon>
        <taxon>Pleosporales</taxon>
        <taxon>Lophiostomataceae</taxon>
        <taxon>Lophiostoma</taxon>
    </lineage>
</organism>
<accession>A0A6A6T8Z7</accession>